<dbReference type="InterPro" id="IPR007419">
    <property type="entry name" value="BFD-like_2Fe2S-bd_dom"/>
</dbReference>
<dbReference type="InterPro" id="IPR051691">
    <property type="entry name" value="Metab_Enz_Cyan_OpOx_G3PDH"/>
</dbReference>
<keyword evidence="6" id="KW-1185">Reference proteome</keyword>
<accession>A0A1T1ATE9</accession>
<dbReference type="InterPro" id="IPR041854">
    <property type="entry name" value="BFD-like_2Fe2S-bd_dom_sf"/>
</dbReference>
<dbReference type="Gene3D" id="3.30.9.10">
    <property type="entry name" value="D-Amino Acid Oxidase, subunit A, domain 2"/>
    <property type="match status" value="1"/>
</dbReference>
<protein>
    <submittedName>
        <fullName evidence="5">FAD-dependent oxidoreductase</fullName>
    </submittedName>
</protein>
<sequence>MTARLTHPLIQSTGRPVFFSYDGQTLQALEGETIAAALAAHGIRSLRHTRDGQRRGLYCGMGACQECLVTVDGLGSQRACLTKVQDGQVVTAALAPNAPDGLASQAAARSLTPPPQKEPNTIQIEVLVVGAGPAGLSAALAARKSGAKVTVLDERPHTGGQFYKPLAPSQVAGQALDKQFADGLRLTRDVLAAGVEIQQGAQVWAALSATEVGAVVDGHATVYHCQQLVIAAGAYERPVSFPGWTLPGVMTTGAGQTLARAYRVAPGQRVVIAGNGPLNLQLAVELVRGGAKVLAVLESAPRPSLRHWRELLLAGRTGADLLLDGARALATLRRFGVPVLWGHTVTAARGHTERGLDTVCAAQLDGQGQLVPGSERNFEADALCVGYGFIPSTELPRMLGCQHRFVARHLGYLATVTDEEGRSSLPGVWVVGDGADMGGSRVAAARGSLAGYAAARQMGYSGDAPAQMREQLQRALDFQRALWAIYQAPELDLSKVPDDTLLCRCENISFGDVRAQIANGRDTLAAIKRNTRLGMGRCQGRYCANVAARLLHETRGANTTTEQYFAPRAPVRPLPAGVLAFEKPEWGGHRPAITPNLARPSETEALAPQKADVLVIGGGVLGANLAYFLAQAGQDVLVVERDDINLQASGANAGSLHVQLLSFDFGDKAQQGGGPAAATLPLGPMSVRLWQQIQDDCGEDLEVKITGGLMVADSAKGMDFLQAKVALERSHGIEAHVVDGGELRRLSPSLSPKLLGAEWCPMEGKINPLRATYAVARRATEFGARFLRSCNVERIEPKVGAQTGFTVYTSRGVIHAGRVVNASGAWSSAVGNMLGVKIPVKGAPLQMIVTEPAPPMVSHLIAHADRHLSMKQAATGGLIIGGGWTAAYNEAMRLNQSERSSIEGNLWVANQVLPALSGLHVLRTWAGMNVNIDGAPILGEVPGVPGFFNAVTSNGYTLAPIVAKLVTELLVKGRTDFDIRPYSLSRFL</sequence>
<evidence type="ECO:0000259" key="4">
    <source>
        <dbReference type="Pfam" id="PF07992"/>
    </source>
</evidence>
<dbReference type="CDD" id="cd19946">
    <property type="entry name" value="GlpA-like_Fer2_BFD-like"/>
    <property type="match status" value="1"/>
</dbReference>
<dbReference type="CDD" id="cd00207">
    <property type="entry name" value="fer2"/>
    <property type="match status" value="1"/>
</dbReference>
<dbReference type="STRING" id="28066.RF819_12030"/>
<gene>
    <name evidence="5" type="ORF">RF819_12030</name>
</gene>
<evidence type="ECO:0000313" key="5">
    <source>
        <dbReference type="EMBL" id="OOV07361.1"/>
    </source>
</evidence>
<reference evidence="5 6" key="1">
    <citation type="submission" date="2017-01" db="EMBL/GenBank/DDBJ databases">
        <title>Genome sequencing of Rhodoferax fermentans JCM 7819.</title>
        <authorList>
            <person name="Kim Y.J."/>
            <person name="Farh M.E.-A."/>
            <person name="Yang D.-C."/>
        </authorList>
    </citation>
    <scope>NUCLEOTIDE SEQUENCE [LARGE SCALE GENOMIC DNA]</scope>
    <source>
        <strain evidence="5 6">JCM 7819</strain>
    </source>
</reference>
<dbReference type="EMBL" id="MTJN01000002">
    <property type="protein sequence ID" value="OOV07361.1"/>
    <property type="molecule type" value="Genomic_DNA"/>
</dbReference>
<dbReference type="InterPro" id="IPR042204">
    <property type="entry name" value="2Fe-2S-bd_N"/>
</dbReference>
<dbReference type="SUPFAM" id="SSF51905">
    <property type="entry name" value="FAD/NAD(P)-binding domain"/>
    <property type="match status" value="2"/>
</dbReference>
<dbReference type="AlphaFoldDB" id="A0A1T1ATE9"/>
<feature type="domain" description="BFD-like [2Fe-2S]-binding" evidence="3">
    <location>
        <begin position="502"/>
        <end position="553"/>
    </location>
</feature>
<keyword evidence="1" id="KW-0560">Oxidoreductase</keyword>
<dbReference type="InterPro" id="IPR036188">
    <property type="entry name" value="FAD/NAD-bd_sf"/>
</dbReference>
<dbReference type="OrthoDB" id="9801699at2"/>
<dbReference type="GO" id="GO:0051536">
    <property type="term" value="F:iron-sulfur cluster binding"/>
    <property type="evidence" value="ECO:0007669"/>
    <property type="project" value="InterPro"/>
</dbReference>
<evidence type="ECO:0000259" key="3">
    <source>
        <dbReference type="Pfam" id="PF04324"/>
    </source>
</evidence>
<dbReference type="InterPro" id="IPR006076">
    <property type="entry name" value="FAD-dep_OxRdtase"/>
</dbReference>
<dbReference type="RefSeq" id="WP_078365201.1">
    <property type="nucleotide sequence ID" value="NZ_MTJN01000002.1"/>
</dbReference>
<comment type="caution">
    <text evidence="5">The sequence shown here is derived from an EMBL/GenBank/DDBJ whole genome shotgun (WGS) entry which is preliminary data.</text>
</comment>
<dbReference type="InterPro" id="IPR001041">
    <property type="entry name" value="2Fe-2S_ferredoxin-type"/>
</dbReference>
<dbReference type="PANTHER" id="PTHR42949">
    <property type="entry name" value="ANAEROBIC GLYCEROL-3-PHOSPHATE DEHYDROGENASE SUBUNIT B"/>
    <property type="match status" value="1"/>
</dbReference>
<dbReference type="InterPro" id="IPR036010">
    <property type="entry name" value="2Fe-2S_ferredoxin-like_sf"/>
</dbReference>
<dbReference type="Gene3D" id="3.50.50.60">
    <property type="entry name" value="FAD/NAD(P)-binding domain"/>
    <property type="match status" value="3"/>
</dbReference>
<evidence type="ECO:0000259" key="2">
    <source>
        <dbReference type="Pfam" id="PF01266"/>
    </source>
</evidence>
<dbReference type="PANTHER" id="PTHR42949:SF3">
    <property type="entry name" value="ANAEROBIC GLYCEROL-3-PHOSPHATE DEHYDROGENASE SUBUNIT B"/>
    <property type="match status" value="1"/>
</dbReference>
<evidence type="ECO:0000256" key="1">
    <source>
        <dbReference type="ARBA" id="ARBA00023002"/>
    </source>
</evidence>
<dbReference type="GO" id="GO:0016491">
    <property type="term" value="F:oxidoreductase activity"/>
    <property type="evidence" value="ECO:0007669"/>
    <property type="project" value="UniProtKB-KW"/>
</dbReference>
<organism evidence="5 6">
    <name type="scientific">Rhodoferax fermentans</name>
    <dbReference type="NCBI Taxonomy" id="28066"/>
    <lineage>
        <taxon>Bacteria</taxon>
        <taxon>Pseudomonadati</taxon>
        <taxon>Pseudomonadota</taxon>
        <taxon>Betaproteobacteria</taxon>
        <taxon>Burkholderiales</taxon>
        <taxon>Comamonadaceae</taxon>
        <taxon>Rhodoferax</taxon>
    </lineage>
</organism>
<name>A0A1T1ATE9_RHOFE</name>
<proteinExistence type="predicted"/>
<dbReference type="PRINTS" id="PR00411">
    <property type="entry name" value="PNDRDTASEI"/>
</dbReference>
<dbReference type="Gene3D" id="3.10.20.440">
    <property type="entry name" value="2Fe-2S iron-sulphur cluster binding domain, sarcosine oxidase, alpha subunit, N-terminal domain"/>
    <property type="match status" value="1"/>
</dbReference>
<dbReference type="SUPFAM" id="SSF54292">
    <property type="entry name" value="2Fe-2S ferredoxin-like"/>
    <property type="match status" value="1"/>
</dbReference>
<dbReference type="Proteomes" id="UP000190750">
    <property type="component" value="Unassembled WGS sequence"/>
</dbReference>
<dbReference type="Gene3D" id="1.10.10.1100">
    <property type="entry name" value="BFD-like [2Fe-2S]-binding domain"/>
    <property type="match status" value="1"/>
</dbReference>
<dbReference type="PRINTS" id="PR00368">
    <property type="entry name" value="FADPNR"/>
</dbReference>
<dbReference type="Pfam" id="PF04324">
    <property type="entry name" value="Fer2_BFD"/>
    <property type="match status" value="1"/>
</dbReference>
<feature type="domain" description="FAD/NAD(P)-binding" evidence="4">
    <location>
        <begin position="125"/>
        <end position="445"/>
    </location>
</feature>
<feature type="domain" description="FAD dependent oxidoreductase" evidence="2">
    <location>
        <begin position="612"/>
        <end position="969"/>
    </location>
</feature>
<dbReference type="InterPro" id="IPR023753">
    <property type="entry name" value="FAD/NAD-binding_dom"/>
</dbReference>
<dbReference type="Pfam" id="PF13510">
    <property type="entry name" value="Fer2_4"/>
    <property type="match status" value="1"/>
</dbReference>
<evidence type="ECO:0000313" key="6">
    <source>
        <dbReference type="Proteomes" id="UP000190750"/>
    </source>
</evidence>
<dbReference type="Pfam" id="PF07992">
    <property type="entry name" value="Pyr_redox_2"/>
    <property type="match status" value="1"/>
</dbReference>
<dbReference type="Pfam" id="PF01266">
    <property type="entry name" value="DAO"/>
    <property type="match status" value="1"/>
</dbReference>